<sequence>MDRDQRALPPHHETLEAYAEQLADVEARERARLARWNPLTRIARRRIDRMTSQLIATGILDELGAVYVRAYIDALYKAIKDQMIPHMTIHLATEASSGEESANVIRRSQGSRD</sequence>
<reference evidence="1 2" key="1">
    <citation type="submission" date="2020-08" db="EMBL/GenBank/DDBJ databases">
        <title>Sequencing the genomes of 1000 actinobacteria strains.</title>
        <authorList>
            <person name="Klenk H.-P."/>
        </authorList>
    </citation>
    <scope>NUCLEOTIDE SEQUENCE [LARGE SCALE GENOMIC DNA]</scope>
    <source>
        <strain evidence="1 2">DSM 45886</strain>
    </source>
</reference>
<evidence type="ECO:0000313" key="2">
    <source>
        <dbReference type="Proteomes" id="UP000578819"/>
    </source>
</evidence>
<proteinExistence type="predicted"/>
<evidence type="ECO:0000313" key="1">
    <source>
        <dbReference type="EMBL" id="MBB4957203.1"/>
    </source>
</evidence>
<comment type="caution">
    <text evidence="1">The sequence shown here is derived from an EMBL/GenBank/DDBJ whole genome shotgun (WGS) entry which is preliminary data.</text>
</comment>
<dbReference type="RefSeq" id="WP_184533045.1">
    <property type="nucleotide sequence ID" value="NZ_JACHJW010000001.1"/>
</dbReference>
<accession>A0A7W7SLW9</accession>
<dbReference type="Proteomes" id="UP000578819">
    <property type="component" value="Unassembled WGS sequence"/>
</dbReference>
<dbReference type="EMBL" id="JACHJW010000001">
    <property type="protein sequence ID" value="MBB4957203.1"/>
    <property type="molecule type" value="Genomic_DNA"/>
</dbReference>
<gene>
    <name evidence="1" type="ORF">FHR38_000936</name>
</gene>
<name>A0A7W7SLW9_9ACTN</name>
<organism evidence="1 2">
    <name type="scientific">Micromonospora polyrhachis</name>
    <dbReference type="NCBI Taxonomy" id="1282883"/>
    <lineage>
        <taxon>Bacteria</taxon>
        <taxon>Bacillati</taxon>
        <taxon>Actinomycetota</taxon>
        <taxon>Actinomycetes</taxon>
        <taxon>Micromonosporales</taxon>
        <taxon>Micromonosporaceae</taxon>
        <taxon>Micromonospora</taxon>
    </lineage>
</organism>
<dbReference type="AlphaFoldDB" id="A0A7W7SLW9"/>
<protein>
    <submittedName>
        <fullName evidence="1">Uncharacterized protein</fullName>
    </submittedName>
</protein>
<keyword evidence="2" id="KW-1185">Reference proteome</keyword>